<comment type="subcellular location">
    <subcellularLocation>
        <location evidence="1">Membrane</location>
    </subcellularLocation>
</comment>
<dbReference type="GO" id="GO:0016780">
    <property type="term" value="F:phosphotransferase activity, for other substituted phosphate groups"/>
    <property type="evidence" value="ECO:0007669"/>
    <property type="project" value="InterPro"/>
</dbReference>
<evidence type="ECO:0000256" key="1">
    <source>
        <dbReference type="ARBA" id="ARBA00004370"/>
    </source>
</evidence>
<dbReference type="InterPro" id="IPR000462">
    <property type="entry name" value="CDP-OH_P_trans"/>
</dbReference>
<keyword evidence="5" id="KW-1133">Transmembrane helix</keyword>
<dbReference type="Pfam" id="PF01066">
    <property type="entry name" value="CDP-OH_P_transf"/>
    <property type="match status" value="1"/>
</dbReference>
<dbReference type="InterPro" id="IPR043130">
    <property type="entry name" value="CDP-OH_PTrfase_TM_dom"/>
</dbReference>
<feature type="transmembrane region" description="Helical" evidence="5">
    <location>
        <begin position="167"/>
        <end position="189"/>
    </location>
</feature>
<dbReference type="Proteomes" id="UP001221217">
    <property type="component" value="Unassembled WGS sequence"/>
</dbReference>
<comment type="similarity">
    <text evidence="4">Belongs to the CDP-alcohol phosphatidyltransferase class-I family.</text>
</comment>
<evidence type="ECO:0000256" key="5">
    <source>
        <dbReference type="SAM" id="Phobius"/>
    </source>
</evidence>
<evidence type="ECO:0000313" key="6">
    <source>
        <dbReference type="EMBL" id="MDC7226169.1"/>
    </source>
</evidence>
<gene>
    <name evidence="6" type="ORF">PQJ61_05350</name>
</gene>
<evidence type="ECO:0000313" key="7">
    <source>
        <dbReference type="Proteomes" id="UP001221217"/>
    </source>
</evidence>
<dbReference type="PANTHER" id="PTHR10414">
    <property type="entry name" value="ETHANOLAMINEPHOSPHOTRANSFERASE"/>
    <property type="match status" value="1"/>
</dbReference>
<dbReference type="InterPro" id="IPR014472">
    <property type="entry name" value="CHOPT"/>
</dbReference>
<feature type="transmembrane region" description="Helical" evidence="5">
    <location>
        <begin position="195"/>
        <end position="215"/>
    </location>
</feature>
<feature type="transmembrane region" description="Helical" evidence="5">
    <location>
        <begin position="123"/>
        <end position="146"/>
    </location>
</feature>
<evidence type="ECO:0000256" key="4">
    <source>
        <dbReference type="RuleBase" id="RU003750"/>
    </source>
</evidence>
<keyword evidence="2 4" id="KW-0808">Transferase</keyword>
<dbReference type="GO" id="GO:0016020">
    <property type="term" value="C:membrane"/>
    <property type="evidence" value="ECO:0007669"/>
    <property type="project" value="UniProtKB-SubCell"/>
</dbReference>
<accession>A0AAJ1IBK7</accession>
<name>A0AAJ1IBK7_9SPIO</name>
<protein>
    <submittedName>
        <fullName evidence="6">CDP-alcohol phosphatidyltransferase family protein</fullName>
    </submittedName>
</protein>
<dbReference type="GO" id="GO:0008654">
    <property type="term" value="P:phospholipid biosynthetic process"/>
    <property type="evidence" value="ECO:0007669"/>
    <property type="project" value="InterPro"/>
</dbReference>
<dbReference type="InterPro" id="IPR048254">
    <property type="entry name" value="CDP_ALCOHOL_P_TRANSF_CS"/>
</dbReference>
<organism evidence="6 7">
    <name type="scientific">Candidatus Thalassospirochaeta sargassi</name>
    <dbReference type="NCBI Taxonomy" id="3119039"/>
    <lineage>
        <taxon>Bacteria</taxon>
        <taxon>Pseudomonadati</taxon>
        <taxon>Spirochaetota</taxon>
        <taxon>Spirochaetia</taxon>
        <taxon>Spirochaetales</taxon>
        <taxon>Spirochaetaceae</taxon>
        <taxon>Candidatus Thalassospirochaeta</taxon>
    </lineage>
</organism>
<sequence length="236" mass="26750">MAEKKKSTGLPYTMYINRNLARFVTKRSIHLTPNQITVIGFIILLIGLILLPFTANTLLVLISYLLLAFSYVLDSVDGQLARVRNMCSPFGEWLDHSLDGLRMILLQLTFLIVLLKTSPNDNIILIILGFSLNIIAITSNYFFSILKQLILKQKSGDLIKGNSLKSILSKILLTPADYGIYIMSVLFLINTNNFLKLYILYGIYYSLIFISNFIVTVSQNLKLLRLNTTDESRDAE</sequence>
<dbReference type="EMBL" id="JAQQAL010000011">
    <property type="protein sequence ID" value="MDC7226169.1"/>
    <property type="molecule type" value="Genomic_DNA"/>
</dbReference>
<comment type="caution">
    <text evidence="6">The sequence shown here is derived from an EMBL/GenBank/DDBJ whole genome shotgun (WGS) entry which is preliminary data.</text>
</comment>
<proteinExistence type="inferred from homology"/>
<dbReference type="Gene3D" id="1.20.120.1760">
    <property type="match status" value="1"/>
</dbReference>
<evidence type="ECO:0000256" key="2">
    <source>
        <dbReference type="ARBA" id="ARBA00022679"/>
    </source>
</evidence>
<evidence type="ECO:0000256" key="3">
    <source>
        <dbReference type="ARBA" id="ARBA00023136"/>
    </source>
</evidence>
<dbReference type="AlphaFoldDB" id="A0AAJ1IBK7"/>
<dbReference type="PANTHER" id="PTHR10414:SF37">
    <property type="entry name" value="BB IN A BOXCAR, ISOFORM C"/>
    <property type="match status" value="1"/>
</dbReference>
<feature type="transmembrane region" description="Helical" evidence="5">
    <location>
        <begin position="36"/>
        <end position="55"/>
    </location>
</feature>
<keyword evidence="5" id="KW-0812">Transmembrane</keyword>
<reference evidence="6 7" key="1">
    <citation type="submission" date="2022-12" db="EMBL/GenBank/DDBJ databases">
        <title>Metagenome assembled genome from gulf of manar.</title>
        <authorList>
            <person name="Kohli P."/>
            <person name="Pk S."/>
            <person name="Venkata Ramana C."/>
            <person name="Sasikala C."/>
        </authorList>
    </citation>
    <scope>NUCLEOTIDE SEQUENCE [LARGE SCALE GENOMIC DNA]</scope>
    <source>
        <strain evidence="6">JB008</strain>
    </source>
</reference>
<dbReference type="PROSITE" id="PS00379">
    <property type="entry name" value="CDP_ALCOHOL_P_TRANSF"/>
    <property type="match status" value="1"/>
</dbReference>
<keyword evidence="3 5" id="KW-0472">Membrane</keyword>